<dbReference type="Pfam" id="PF13174">
    <property type="entry name" value="TPR_6"/>
    <property type="match status" value="2"/>
</dbReference>
<dbReference type="PROSITE" id="PS50005">
    <property type="entry name" value="TPR"/>
    <property type="match status" value="4"/>
</dbReference>
<feature type="repeat" description="TPR" evidence="3">
    <location>
        <begin position="216"/>
        <end position="249"/>
    </location>
</feature>
<keyword evidence="1" id="KW-0677">Repeat</keyword>
<evidence type="ECO:0000313" key="6">
    <source>
        <dbReference type="Proteomes" id="UP000316855"/>
    </source>
</evidence>
<dbReference type="Proteomes" id="UP000316855">
    <property type="component" value="Chromosome"/>
</dbReference>
<keyword evidence="5" id="KW-0449">Lipoprotein</keyword>
<feature type="repeat" description="TPR" evidence="3">
    <location>
        <begin position="392"/>
        <end position="425"/>
    </location>
</feature>
<dbReference type="PROSITE" id="PS50293">
    <property type="entry name" value="TPR_REGION"/>
    <property type="match status" value="1"/>
</dbReference>
<sequence>MYFCNIPKLSRTLFFGLVTIFFIFPSSLYAEDWIGKKFMPNADIKYFKTSKAVEEVPAESIEFPLTVTQTDKEHLKVSGGWVKKTHVIPLDEAIDYYSDYLKTKNPFSSWAYTNRAISWHEKNENSKAINDFIWATRFDSKNAIAYHYEGVTWLVRRENDTAVDRFDNAAKFFPDNPKTYFYRGVAKYERGTYYRPAYDLALKDFDKSIALAPDFPEAYQKRGDTYFQLEKFEQALKDYDTAVRLNPNSHIAYFNRGLAWTRKGKPQKAIKDFDAAIRLNAEFWLAYQSRGYAWNALGEYEKAIKEFNALIKQDPDYFFYIIDRAYCHSSKGKYDLAIQDYQEVIHQRPDSPHGHNGVSWIRSTCPDPQYRDGNAAVESGKKACELSRWRNPEYLDTLAAAYAENNDFEQSIKYQKRAIQLSDGDSSREEFESRLKLYQAGKPYHQTPAEIQLPKPE</sequence>
<dbReference type="EMBL" id="CP036343">
    <property type="protein sequence ID" value="QDT89475.1"/>
    <property type="molecule type" value="Genomic_DNA"/>
</dbReference>
<evidence type="ECO:0000313" key="5">
    <source>
        <dbReference type="EMBL" id="QDT89475.1"/>
    </source>
</evidence>
<feature type="repeat" description="TPR" evidence="3">
    <location>
        <begin position="284"/>
        <end position="317"/>
    </location>
</feature>
<gene>
    <name evidence="5" type="primary">nlpI_1</name>
    <name evidence="5" type="ORF">Pan161_11050</name>
</gene>
<dbReference type="SUPFAM" id="SSF48452">
    <property type="entry name" value="TPR-like"/>
    <property type="match status" value="2"/>
</dbReference>
<dbReference type="PANTHER" id="PTHR44858">
    <property type="entry name" value="TETRATRICOPEPTIDE REPEAT PROTEIN 6"/>
    <property type="match status" value="1"/>
</dbReference>
<dbReference type="InterPro" id="IPR050498">
    <property type="entry name" value="Ycf3"/>
</dbReference>
<protein>
    <submittedName>
        <fullName evidence="5">Lipoprotein NlpI</fullName>
    </submittedName>
</protein>
<dbReference type="KEGG" id="gax:Pan161_11050"/>
<feature type="region of interest" description="Disordered" evidence="4">
    <location>
        <begin position="438"/>
        <end position="457"/>
    </location>
</feature>
<feature type="repeat" description="TPR" evidence="3">
    <location>
        <begin position="250"/>
        <end position="283"/>
    </location>
</feature>
<evidence type="ECO:0000256" key="3">
    <source>
        <dbReference type="PROSITE-ProRule" id="PRU00339"/>
    </source>
</evidence>
<dbReference type="Pfam" id="PF13432">
    <property type="entry name" value="TPR_16"/>
    <property type="match status" value="1"/>
</dbReference>
<reference evidence="5 6" key="1">
    <citation type="submission" date="2019-02" db="EMBL/GenBank/DDBJ databases">
        <title>Deep-cultivation of Planctomycetes and their phenomic and genomic characterization uncovers novel biology.</title>
        <authorList>
            <person name="Wiegand S."/>
            <person name="Jogler M."/>
            <person name="Boedeker C."/>
            <person name="Pinto D."/>
            <person name="Vollmers J."/>
            <person name="Rivas-Marin E."/>
            <person name="Kohn T."/>
            <person name="Peeters S.H."/>
            <person name="Heuer A."/>
            <person name="Rast P."/>
            <person name="Oberbeckmann S."/>
            <person name="Bunk B."/>
            <person name="Jeske O."/>
            <person name="Meyerdierks A."/>
            <person name="Storesund J.E."/>
            <person name="Kallscheuer N."/>
            <person name="Luecker S."/>
            <person name="Lage O.M."/>
            <person name="Pohl T."/>
            <person name="Merkel B.J."/>
            <person name="Hornburger P."/>
            <person name="Mueller R.-W."/>
            <person name="Bruemmer F."/>
            <person name="Labrenz M."/>
            <person name="Spormann A.M."/>
            <person name="Op den Camp H."/>
            <person name="Overmann J."/>
            <person name="Amann R."/>
            <person name="Jetten M.S.M."/>
            <person name="Mascher T."/>
            <person name="Medema M.H."/>
            <person name="Devos D.P."/>
            <person name="Kaster A.-K."/>
            <person name="Ovreas L."/>
            <person name="Rohde M."/>
            <person name="Galperin M.Y."/>
            <person name="Jogler C."/>
        </authorList>
    </citation>
    <scope>NUCLEOTIDE SEQUENCE [LARGE SCALE GENOMIC DNA]</scope>
    <source>
        <strain evidence="5 6">Pan161</strain>
    </source>
</reference>
<name>A0A517V8Z1_9PLAN</name>
<dbReference type="AlphaFoldDB" id="A0A517V8Z1"/>
<dbReference type="PANTHER" id="PTHR44858:SF1">
    <property type="entry name" value="UDP-N-ACETYLGLUCOSAMINE--PEPTIDE N-ACETYLGLUCOSAMINYLTRANSFERASE SPINDLY-RELATED"/>
    <property type="match status" value="1"/>
</dbReference>
<dbReference type="InterPro" id="IPR011990">
    <property type="entry name" value="TPR-like_helical_dom_sf"/>
</dbReference>
<dbReference type="SMART" id="SM00028">
    <property type="entry name" value="TPR"/>
    <property type="match status" value="8"/>
</dbReference>
<evidence type="ECO:0000256" key="2">
    <source>
        <dbReference type="ARBA" id="ARBA00022803"/>
    </source>
</evidence>
<dbReference type="Gene3D" id="1.25.40.10">
    <property type="entry name" value="Tetratricopeptide repeat domain"/>
    <property type="match status" value="4"/>
</dbReference>
<organism evidence="5 6">
    <name type="scientific">Gimesia algae</name>
    <dbReference type="NCBI Taxonomy" id="2527971"/>
    <lineage>
        <taxon>Bacteria</taxon>
        <taxon>Pseudomonadati</taxon>
        <taxon>Planctomycetota</taxon>
        <taxon>Planctomycetia</taxon>
        <taxon>Planctomycetales</taxon>
        <taxon>Planctomycetaceae</taxon>
        <taxon>Gimesia</taxon>
    </lineage>
</organism>
<evidence type="ECO:0000256" key="1">
    <source>
        <dbReference type="ARBA" id="ARBA00022737"/>
    </source>
</evidence>
<dbReference type="Pfam" id="PF13181">
    <property type="entry name" value="TPR_8"/>
    <property type="match status" value="1"/>
</dbReference>
<proteinExistence type="predicted"/>
<keyword evidence="2 3" id="KW-0802">TPR repeat</keyword>
<accession>A0A517V8Z1</accession>
<dbReference type="InterPro" id="IPR019734">
    <property type="entry name" value="TPR_rpt"/>
</dbReference>
<evidence type="ECO:0000256" key="4">
    <source>
        <dbReference type="SAM" id="MobiDB-lite"/>
    </source>
</evidence>
<keyword evidence="6" id="KW-1185">Reference proteome</keyword>